<dbReference type="NCBIfam" id="TIGR00027">
    <property type="entry name" value="mthyl_TIGR00027"/>
    <property type="match status" value="1"/>
</dbReference>
<dbReference type="InterPro" id="IPR029063">
    <property type="entry name" value="SAM-dependent_MTases_sf"/>
</dbReference>
<dbReference type="Gene3D" id="3.40.50.150">
    <property type="entry name" value="Vaccinia Virus protein VP39"/>
    <property type="match status" value="1"/>
</dbReference>
<dbReference type="InterPro" id="IPR007213">
    <property type="entry name" value="Ppm1/Ppm2/Tcmp"/>
</dbReference>
<evidence type="ECO:0000313" key="8">
    <source>
        <dbReference type="Proteomes" id="UP000612282"/>
    </source>
</evidence>
<accession>A0ABQ3WZG2</accession>
<evidence type="ECO:0000313" key="7">
    <source>
        <dbReference type="EMBL" id="GID51602.1"/>
    </source>
</evidence>
<dbReference type="GO" id="GO:0008168">
    <property type="term" value="F:methyltransferase activity"/>
    <property type="evidence" value="ECO:0007669"/>
    <property type="project" value="UniProtKB-KW"/>
</dbReference>
<organism evidence="7 8">
    <name type="scientific">Actinoplanes couchii</name>
    <dbReference type="NCBI Taxonomy" id="403638"/>
    <lineage>
        <taxon>Bacteria</taxon>
        <taxon>Bacillati</taxon>
        <taxon>Actinomycetota</taxon>
        <taxon>Actinomycetes</taxon>
        <taxon>Micromonosporales</taxon>
        <taxon>Micromonosporaceae</taxon>
        <taxon>Actinoplanes</taxon>
    </lineage>
</organism>
<comment type="caution">
    <text evidence="7">The sequence shown here is derived from an EMBL/GenBank/DDBJ whole genome shotgun (WGS) entry which is preliminary data.</text>
</comment>
<dbReference type="RefSeq" id="WP_203792286.1">
    <property type="nucleotide sequence ID" value="NZ_BAAAQE010000090.1"/>
</dbReference>
<dbReference type="GO" id="GO:0032259">
    <property type="term" value="P:methylation"/>
    <property type="evidence" value="ECO:0007669"/>
    <property type="project" value="UniProtKB-KW"/>
</dbReference>
<keyword evidence="8" id="KW-1185">Reference proteome</keyword>
<evidence type="ECO:0000256" key="1">
    <source>
        <dbReference type="ARBA" id="ARBA00003907"/>
    </source>
</evidence>
<keyword evidence="3 6" id="KW-0489">Methyltransferase</keyword>
<keyword evidence="5 6" id="KW-0949">S-adenosyl-L-methionine</keyword>
<protein>
    <recommendedName>
        <fullName evidence="6">S-adenosyl-L-methionine-dependent methyltransferase</fullName>
        <ecNumber evidence="6">2.1.1.-</ecNumber>
    </recommendedName>
</protein>
<evidence type="ECO:0000256" key="4">
    <source>
        <dbReference type="ARBA" id="ARBA00022679"/>
    </source>
</evidence>
<evidence type="ECO:0000256" key="3">
    <source>
        <dbReference type="ARBA" id="ARBA00022603"/>
    </source>
</evidence>
<dbReference type="EMBL" id="BOMG01000002">
    <property type="protein sequence ID" value="GID51602.1"/>
    <property type="molecule type" value="Genomic_DNA"/>
</dbReference>
<gene>
    <name evidence="7" type="ORF">Aco03nite_000060</name>
</gene>
<evidence type="ECO:0000256" key="6">
    <source>
        <dbReference type="RuleBase" id="RU362030"/>
    </source>
</evidence>
<dbReference type="EC" id="2.1.1.-" evidence="6"/>
<comment type="similarity">
    <text evidence="2 6">Belongs to the UPF0677 family.</text>
</comment>
<dbReference type="SUPFAM" id="SSF53335">
    <property type="entry name" value="S-adenosyl-L-methionine-dependent methyltransferases"/>
    <property type="match status" value="1"/>
</dbReference>
<reference evidence="7 8" key="1">
    <citation type="submission" date="2021-01" db="EMBL/GenBank/DDBJ databases">
        <title>Whole genome shotgun sequence of Actinoplanes couchii NBRC 106145.</title>
        <authorList>
            <person name="Komaki H."/>
            <person name="Tamura T."/>
        </authorList>
    </citation>
    <scope>NUCLEOTIDE SEQUENCE [LARGE SCALE GENOMIC DNA]</scope>
    <source>
        <strain evidence="7 8">NBRC 106145</strain>
    </source>
</reference>
<dbReference type="InterPro" id="IPR011610">
    <property type="entry name" value="SAM_mthyl_Trfase_ML2640-like"/>
</dbReference>
<sequence>MVQPVAPQGVGQTAIAVARFRAAETRRPDRLFADPLAEQFVAAAPPIRRGAGGRGAGWRGLLRYLRPGNLAHYRAMPHFIAVRTRFFDDFVRTAAQTCDQVVILAAGLDTRAFRLDLPDRTRVFEIDLPEVLAFKQGVVAREGTKPAAGRTQVPIDLREDWPSALVEAGFQPGRPTAWTAEGLLVYLTEADCEQLIGRISGLSAPGSRLALGHQDRSTVARQKANPLAGAAQTLYKSGLSERPDVWLGRHGWQATARRAADYGADYGRPLNADVGQGWLVTAERP</sequence>
<evidence type="ECO:0000256" key="2">
    <source>
        <dbReference type="ARBA" id="ARBA00008138"/>
    </source>
</evidence>
<dbReference type="Pfam" id="PF04072">
    <property type="entry name" value="LCM"/>
    <property type="match status" value="1"/>
</dbReference>
<comment type="function">
    <text evidence="1 6">Exhibits S-adenosyl-L-methionine-dependent methyltransferase activity.</text>
</comment>
<dbReference type="PANTHER" id="PTHR43619:SF2">
    <property type="entry name" value="S-ADENOSYL-L-METHIONINE-DEPENDENT METHYLTRANSFERASES SUPERFAMILY PROTEIN"/>
    <property type="match status" value="1"/>
</dbReference>
<dbReference type="Proteomes" id="UP000612282">
    <property type="component" value="Unassembled WGS sequence"/>
</dbReference>
<proteinExistence type="inferred from homology"/>
<name>A0ABQ3WZG2_9ACTN</name>
<dbReference type="PANTHER" id="PTHR43619">
    <property type="entry name" value="S-ADENOSYL-L-METHIONINE-DEPENDENT METHYLTRANSFERASE YKTD-RELATED"/>
    <property type="match status" value="1"/>
</dbReference>
<keyword evidence="4" id="KW-0808">Transferase</keyword>
<evidence type="ECO:0000256" key="5">
    <source>
        <dbReference type="ARBA" id="ARBA00022691"/>
    </source>
</evidence>